<keyword evidence="1 2" id="KW-0129">CBS domain</keyword>
<accession>A0ABT1W0X5</accession>
<comment type="caution">
    <text evidence="4">The sequence shown here is derived from an EMBL/GenBank/DDBJ whole genome shotgun (WGS) entry which is preliminary data.</text>
</comment>
<reference evidence="4 5" key="1">
    <citation type="submission" date="2022-06" db="EMBL/GenBank/DDBJ databases">
        <title>Rhizosaccharibacter gen. nov. sp. nov. KSS12, endophytic bacteria isolated from sugarcane.</title>
        <authorList>
            <person name="Pitiwittayakul N."/>
        </authorList>
    </citation>
    <scope>NUCLEOTIDE SEQUENCE [LARGE SCALE GENOMIC DNA]</scope>
    <source>
        <strain evidence="4 5">KSS12</strain>
    </source>
</reference>
<dbReference type="InterPro" id="IPR046342">
    <property type="entry name" value="CBS_dom_sf"/>
</dbReference>
<dbReference type="CDD" id="cd04623">
    <property type="entry name" value="CBS_pair_bac_euk"/>
    <property type="match status" value="1"/>
</dbReference>
<name>A0ABT1W0X5_9PROT</name>
<dbReference type="PROSITE" id="PS51371">
    <property type="entry name" value="CBS"/>
    <property type="match status" value="2"/>
</dbReference>
<protein>
    <submittedName>
        <fullName evidence="4">CBS domain-containing protein</fullName>
    </submittedName>
</protein>
<evidence type="ECO:0000256" key="2">
    <source>
        <dbReference type="PROSITE-ProRule" id="PRU00703"/>
    </source>
</evidence>
<keyword evidence="5" id="KW-1185">Reference proteome</keyword>
<organism evidence="4 5">
    <name type="scientific">Rhizosaccharibacter radicis</name>
    <dbReference type="NCBI Taxonomy" id="2782605"/>
    <lineage>
        <taxon>Bacteria</taxon>
        <taxon>Pseudomonadati</taxon>
        <taxon>Pseudomonadota</taxon>
        <taxon>Alphaproteobacteria</taxon>
        <taxon>Acetobacterales</taxon>
        <taxon>Acetobacteraceae</taxon>
        <taxon>Rhizosaccharibacter</taxon>
    </lineage>
</organism>
<dbReference type="PANTHER" id="PTHR43080:SF2">
    <property type="entry name" value="CBS DOMAIN-CONTAINING PROTEIN"/>
    <property type="match status" value="1"/>
</dbReference>
<dbReference type="InterPro" id="IPR000644">
    <property type="entry name" value="CBS_dom"/>
</dbReference>
<dbReference type="InterPro" id="IPR044725">
    <property type="entry name" value="CBSX3_CBS_dom"/>
</dbReference>
<dbReference type="SMART" id="SM00116">
    <property type="entry name" value="CBS"/>
    <property type="match status" value="2"/>
</dbReference>
<evidence type="ECO:0000259" key="3">
    <source>
        <dbReference type="PROSITE" id="PS51371"/>
    </source>
</evidence>
<gene>
    <name evidence="4" type="ORF">NFI88_11690</name>
</gene>
<dbReference type="RefSeq" id="WP_422920252.1">
    <property type="nucleotide sequence ID" value="NZ_JAMZEJ010000007.1"/>
</dbReference>
<evidence type="ECO:0000313" key="4">
    <source>
        <dbReference type="EMBL" id="MCQ8241498.1"/>
    </source>
</evidence>
<dbReference type="PANTHER" id="PTHR43080">
    <property type="entry name" value="CBS DOMAIN-CONTAINING PROTEIN CBSX3, MITOCHONDRIAL"/>
    <property type="match status" value="1"/>
</dbReference>
<dbReference type="EMBL" id="JAMZEJ010000007">
    <property type="protein sequence ID" value="MCQ8241498.1"/>
    <property type="molecule type" value="Genomic_DNA"/>
</dbReference>
<dbReference type="Gene3D" id="3.10.580.10">
    <property type="entry name" value="CBS-domain"/>
    <property type="match status" value="1"/>
</dbReference>
<dbReference type="SUPFAM" id="SSF54631">
    <property type="entry name" value="CBS-domain pair"/>
    <property type="match status" value="1"/>
</dbReference>
<evidence type="ECO:0000313" key="5">
    <source>
        <dbReference type="Proteomes" id="UP001524547"/>
    </source>
</evidence>
<evidence type="ECO:0000256" key="1">
    <source>
        <dbReference type="ARBA" id="ARBA00023122"/>
    </source>
</evidence>
<feature type="domain" description="CBS" evidence="3">
    <location>
        <begin position="75"/>
        <end position="130"/>
    </location>
</feature>
<proteinExistence type="predicted"/>
<dbReference type="InterPro" id="IPR051257">
    <property type="entry name" value="Diverse_CBS-Domain"/>
</dbReference>
<feature type="domain" description="CBS" evidence="3">
    <location>
        <begin position="8"/>
        <end position="66"/>
    </location>
</feature>
<dbReference type="Proteomes" id="UP001524547">
    <property type="component" value="Unassembled WGS sequence"/>
</dbReference>
<dbReference type="Pfam" id="PF00571">
    <property type="entry name" value="CBS"/>
    <property type="match status" value="2"/>
</dbReference>
<sequence>MLIDAILARKGRTVISIRPDKPVSAAVALLAEHRIGAVVVEDRDRIAGIFSERDLVKLLARTGAAGLNEPVRSVMSSPVITCAPGDRIDQVMASMDKHHVRHMPVTEDDRMVGIVSLRDLGRHRLNEKELETATLLDISRRHG</sequence>